<evidence type="ECO:0000313" key="1">
    <source>
        <dbReference type="EMBL" id="MBA8807717.1"/>
    </source>
</evidence>
<reference evidence="1 2" key="1">
    <citation type="submission" date="2020-07" db="EMBL/GenBank/DDBJ databases">
        <title>Sequencing the genomes of 1000 actinobacteria strains.</title>
        <authorList>
            <person name="Klenk H.-P."/>
        </authorList>
    </citation>
    <scope>NUCLEOTIDE SEQUENCE [LARGE SCALE GENOMIC DNA]</scope>
    <source>
        <strain evidence="1 2">DSM 44121</strain>
    </source>
</reference>
<comment type="caution">
    <text evidence="1">The sequence shown here is derived from an EMBL/GenBank/DDBJ whole genome shotgun (WGS) entry which is preliminary data.</text>
</comment>
<gene>
    <name evidence="1" type="ORF">FHX71_001659</name>
</gene>
<proteinExistence type="predicted"/>
<name>A0A7W3PDM8_9MICO</name>
<dbReference type="EMBL" id="JACGWV010000001">
    <property type="protein sequence ID" value="MBA8807717.1"/>
    <property type="molecule type" value="Genomic_DNA"/>
</dbReference>
<dbReference type="RefSeq" id="WP_182615245.1">
    <property type="nucleotide sequence ID" value="NZ_BAAATF010000007.1"/>
</dbReference>
<keyword evidence="2" id="KW-1185">Reference proteome</keyword>
<protein>
    <submittedName>
        <fullName evidence="1">Uncharacterized protein</fullName>
    </submittedName>
</protein>
<dbReference type="AlphaFoldDB" id="A0A7W3PDM8"/>
<accession>A0A7W3PDM8</accession>
<dbReference type="Proteomes" id="UP000540568">
    <property type="component" value="Unassembled WGS sequence"/>
</dbReference>
<sequence>MDELFPTLPPSFELESLAWPSRHRNVLHRHQLALAADLGTITIAHLLNTRAVSTLITDSR</sequence>
<organism evidence="1 2">
    <name type="scientific">Promicromonospora sukumoe</name>
    <dbReference type="NCBI Taxonomy" id="88382"/>
    <lineage>
        <taxon>Bacteria</taxon>
        <taxon>Bacillati</taxon>
        <taxon>Actinomycetota</taxon>
        <taxon>Actinomycetes</taxon>
        <taxon>Micrococcales</taxon>
        <taxon>Promicromonosporaceae</taxon>
        <taxon>Promicromonospora</taxon>
    </lineage>
</organism>
<evidence type="ECO:0000313" key="2">
    <source>
        <dbReference type="Proteomes" id="UP000540568"/>
    </source>
</evidence>